<dbReference type="Pfam" id="PF01488">
    <property type="entry name" value="Shikimate_DH"/>
    <property type="match status" value="1"/>
</dbReference>
<evidence type="ECO:0000259" key="2">
    <source>
        <dbReference type="Pfam" id="PF08501"/>
    </source>
</evidence>
<dbReference type="InterPro" id="IPR006151">
    <property type="entry name" value="Shikm_DH/Glu-tRNA_Rdtase"/>
</dbReference>
<dbReference type="Proteomes" id="UP001255856">
    <property type="component" value="Unassembled WGS sequence"/>
</dbReference>
<dbReference type="SUPFAM" id="SSF53223">
    <property type="entry name" value="Aminoacid dehydrogenase-like, N-terminal domain"/>
    <property type="match status" value="1"/>
</dbReference>
<dbReference type="Pfam" id="PF01487">
    <property type="entry name" value="DHquinase_I"/>
    <property type="match status" value="1"/>
</dbReference>
<evidence type="ECO:0008006" key="5">
    <source>
        <dbReference type="Google" id="ProtNLM"/>
    </source>
</evidence>
<dbReference type="Gene3D" id="3.20.20.70">
    <property type="entry name" value="Aldolase class I"/>
    <property type="match status" value="1"/>
</dbReference>
<sequence length="503" mass="53115">MYDTVEEVLAAAKEAKWAGADLVEVRLDALKPFNPADDVPRLLAELALPCVMTLRPTWEGGFCELPEPRRLAILKYAASLGAAYVDVEFKVAAYFFKEYDDLASTRTRFILSSHNFETTPPLGALEEHVRRCRRLIADCFPVKAPRPVIKLVVTARDASDALCVLGLTRRTTAEGQPMIGLAMGEAGLPSRLLAGTAGGELTFATLPRGRASAPGQPPLAEVLGRYRLRDQRPGATRVWGVVGDPVAHSKGPVIHNAALQSLGVDGVYVAFHVKDFPSFLATARRSGVPLAGLSAAALEAADHADPLAAGIGAANTLVWDGRGRSTAFNTDGRAAIAAIEQGVRESRLGGSAEAEQDRSPLLHRHVVVVGAGGAGRAVAVAAAQAGARVTICNRTESKATELAAAVRRAVPDSSVEAAPLHSVQSGEVKGDVLANTTQIGMHPDVESSPVPADVLGAYAVVFDAVYVPLHTRLLRDAEAVEQFWLFTGQEADVEVMRGALEGA</sequence>
<proteinExistence type="inferred from homology"/>
<feature type="domain" description="Quinate/shikimate 5-dehydrogenase/glutamyl-tRNA reductase" evidence="1">
    <location>
        <begin position="354"/>
        <end position="408"/>
    </location>
</feature>
<evidence type="ECO:0000313" key="3">
    <source>
        <dbReference type="EMBL" id="KAK2076220.1"/>
    </source>
</evidence>
<keyword evidence="4" id="KW-1185">Reference proteome</keyword>
<name>A0AAD9IGJ9_PROWI</name>
<dbReference type="SUPFAM" id="SSF51735">
    <property type="entry name" value="NAD(P)-binding Rossmann-fold domains"/>
    <property type="match status" value="1"/>
</dbReference>
<dbReference type="AlphaFoldDB" id="A0AAD9IGJ9"/>
<dbReference type="CDD" id="cd00502">
    <property type="entry name" value="DHQase_I"/>
    <property type="match status" value="1"/>
</dbReference>
<accession>A0AAD9IGJ9</accession>
<dbReference type="InterPro" id="IPR013708">
    <property type="entry name" value="Shikimate_DH-bd_N"/>
</dbReference>
<dbReference type="Gene3D" id="3.40.50.720">
    <property type="entry name" value="NAD(P)-binding Rossmann-like Domain"/>
    <property type="match status" value="1"/>
</dbReference>
<evidence type="ECO:0000259" key="1">
    <source>
        <dbReference type="Pfam" id="PF01488"/>
    </source>
</evidence>
<dbReference type="InterPro" id="IPR046346">
    <property type="entry name" value="Aminoacid_DH-like_N_sf"/>
</dbReference>
<comment type="caution">
    <text evidence="3">The sequence shown here is derived from an EMBL/GenBank/DDBJ whole genome shotgun (WGS) entry which is preliminary data.</text>
</comment>
<gene>
    <name evidence="3" type="ORF">QBZ16_001152</name>
</gene>
<dbReference type="GO" id="GO:0003855">
    <property type="term" value="F:3-dehydroquinate dehydratase activity"/>
    <property type="evidence" value="ECO:0007669"/>
    <property type="project" value="InterPro"/>
</dbReference>
<dbReference type="GO" id="GO:0009423">
    <property type="term" value="P:chorismate biosynthetic process"/>
    <property type="evidence" value="ECO:0007669"/>
    <property type="project" value="TreeGrafter"/>
</dbReference>
<dbReference type="Pfam" id="PF08501">
    <property type="entry name" value="Shikimate_dh_N"/>
    <property type="match status" value="1"/>
</dbReference>
<reference evidence="3" key="1">
    <citation type="submission" date="2021-01" db="EMBL/GenBank/DDBJ databases">
        <authorList>
            <person name="Eckstrom K.M.E."/>
        </authorList>
    </citation>
    <scope>NUCLEOTIDE SEQUENCE</scope>
    <source>
        <strain evidence="3">UVCC 0001</strain>
    </source>
</reference>
<dbReference type="GO" id="GO:0004764">
    <property type="term" value="F:shikimate 3-dehydrogenase (NADP+) activity"/>
    <property type="evidence" value="ECO:0007669"/>
    <property type="project" value="InterPro"/>
</dbReference>
<dbReference type="InterPro" id="IPR022893">
    <property type="entry name" value="Shikimate_DH_fam"/>
</dbReference>
<dbReference type="InterPro" id="IPR036291">
    <property type="entry name" value="NAD(P)-bd_dom_sf"/>
</dbReference>
<dbReference type="InterPro" id="IPR013785">
    <property type="entry name" value="Aldolase_TIM"/>
</dbReference>
<dbReference type="GO" id="GO:0019632">
    <property type="term" value="P:shikimate metabolic process"/>
    <property type="evidence" value="ECO:0007669"/>
    <property type="project" value="TreeGrafter"/>
</dbReference>
<dbReference type="HAMAP" id="MF_00214">
    <property type="entry name" value="AroD"/>
    <property type="match status" value="1"/>
</dbReference>
<dbReference type="SUPFAM" id="SSF51569">
    <property type="entry name" value="Aldolase"/>
    <property type="match status" value="1"/>
</dbReference>
<feature type="domain" description="Shikimate dehydrogenase substrate binding N-terminal" evidence="2">
    <location>
        <begin position="241"/>
        <end position="317"/>
    </location>
</feature>
<dbReference type="InterPro" id="IPR001381">
    <property type="entry name" value="DHquinase_I"/>
</dbReference>
<dbReference type="EMBL" id="JASFZW010000011">
    <property type="protein sequence ID" value="KAK2076220.1"/>
    <property type="molecule type" value="Genomic_DNA"/>
</dbReference>
<evidence type="ECO:0000313" key="4">
    <source>
        <dbReference type="Proteomes" id="UP001255856"/>
    </source>
</evidence>
<dbReference type="Gene3D" id="3.40.50.10860">
    <property type="entry name" value="Leucine Dehydrogenase, chain A, domain 1"/>
    <property type="match status" value="1"/>
</dbReference>
<protein>
    <recommendedName>
        <fullName evidence="5">Shikimate dehydrogenase (NADP(+))</fullName>
    </recommendedName>
</protein>
<dbReference type="PANTHER" id="PTHR21089">
    <property type="entry name" value="SHIKIMATE DEHYDROGENASE"/>
    <property type="match status" value="1"/>
</dbReference>
<organism evidence="3 4">
    <name type="scientific">Prototheca wickerhamii</name>
    <dbReference type="NCBI Taxonomy" id="3111"/>
    <lineage>
        <taxon>Eukaryota</taxon>
        <taxon>Viridiplantae</taxon>
        <taxon>Chlorophyta</taxon>
        <taxon>core chlorophytes</taxon>
        <taxon>Trebouxiophyceae</taxon>
        <taxon>Chlorellales</taxon>
        <taxon>Chlorellaceae</taxon>
        <taxon>Prototheca</taxon>
    </lineage>
</organism>
<dbReference type="PANTHER" id="PTHR21089:SF1">
    <property type="entry name" value="BIFUNCTIONAL 3-DEHYDROQUINATE DEHYDRATASE_SHIKIMATE DEHYDROGENASE, CHLOROPLASTIC"/>
    <property type="match status" value="1"/>
</dbReference>